<dbReference type="PROSITE" id="PS50110">
    <property type="entry name" value="RESPONSE_REGULATORY"/>
    <property type="match status" value="2"/>
</dbReference>
<proteinExistence type="predicted"/>
<name>A0A6I4LRR5_9SPHN</name>
<dbReference type="PROSITE" id="PS50109">
    <property type="entry name" value="HIS_KIN"/>
    <property type="match status" value="1"/>
</dbReference>
<dbReference type="SUPFAM" id="SSF47384">
    <property type="entry name" value="Homodimeric domain of signal transducing histidine kinase"/>
    <property type="match status" value="1"/>
</dbReference>
<dbReference type="GO" id="GO:0005737">
    <property type="term" value="C:cytoplasm"/>
    <property type="evidence" value="ECO:0007669"/>
    <property type="project" value="InterPro"/>
</dbReference>
<reference evidence="17 18" key="1">
    <citation type="submission" date="2019-01" db="EMBL/GenBank/DDBJ databases">
        <title>Sphingorhabdus lacus sp.nov., isolated from an oligotrophic freshwater lake.</title>
        <authorList>
            <person name="Park M."/>
        </authorList>
    </citation>
    <scope>NUCLEOTIDE SEQUENCE [LARGE SCALE GENOMIC DNA]</scope>
    <source>
        <strain evidence="17 18">IMCC26285</strain>
    </source>
</reference>
<dbReference type="GO" id="GO:0008984">
    <property type="term" value="F:protein-glutamate methylesterase activity"/>
    <property type="evidence" value="ECO:0007669"/>
    <property type="project" value="InterPro"/>
</dbReference>
<dbReference type="SUPFAM" id="SSF52738">
    <property type="entry name" value="Methylesterase CheB, C-terminal domain"/>
    <property type="match status" value="1"/>
</dbReference>
<evidence type="ECO:0000256" key="1">
    <source>
        <dbReference type="ARBA" id="ARBA00000085"/>
    </source>
</evidence>
<dbReference type="GO" id="GO:0006355">
    <property type="term" value="P:regulation of DNA-templated transcription"/>
    <property type="evidence" value="ECO:0007669"/>
    <property type="project" value="InterPro"/>
</dbReference>
<evidence type="ECO:0000313" key="17">
    <source>
        <dbReference type="EMBL" id="MVZ96087.1"/>
    </source>
</evidence>
<dbReference type="Gene3D" id="3.40.50.150">
    <property type="entry name" value="Vaccinia Virus protein VP39"/>
    <property type="match status" value="1"/>
</dbReference>
<dbReference type="Gene3D" id="3.30.565.10">
    <property type="entry name" value="Histidine kinase-like ATPase, C-terminal domain"/>
    <property type="match status" value="1"/>
</dbReference>
<accession>A0A6I4LRR5</accession>
<dbReference type="EMBL" id="SDWJ01000001">
    <property type="protein sequence ID" value="MVZ96087.1"/>
    <property type="molecule type" value="Genomic_DNA"/>
</dbReference>
<comment type="catalytic activity">
    <reaction evidence="1">
        <text>ATP + protein L-histidine = ADP + protein N-phospho-L-histidine.</text>
        <dbReference type="EC" id="2.7.13.3"/>
    </reaction>
</comment>
<keyword evidence="11" id="KW-0175">Coiled coil</keyword>
<organism evidence="17 18">
    <name type="scientific">Sphingorhabdus profundilacus</name>
    <dbReference type="NCBI Taxonomy" id="2509718"/>
    <lineage>
        <taxon>Bacteria</taxon>
        <taxon>Pseudomonadati</taxon>
        <taxon>Pseudomonadota</taxon>
        <taxon>Alphaproteobacteria</taxon>
        <taxon>Sphingomonadales</taxon>
        <taxon>Sphingomonadaceae</taxon>
        <taxon>Sphingorhabdus</taxon>
    </lineage>
</organism>
<feature type="domain" description="CheR-type methyltransferase" evidence="16">
    <location>
        <begin position="224"/>
        <end position="464"/>
    </location>
</feature>
<dbReference type="CDD" id="cd00082">
    <property type="entry name" value="HisKA"/>
    <property type="match status" value="1"/>
</dbReference>
<keyword evidence="5" id="KW-0902">Two-component regulatory system</keyword>
<evidence type="ECO:0000256" key="3">
    <source>
        <dbReference type="ARBA" id="ARBA00022500"/>
    </source>
</evidence>
<dbReference type="SMART" id="SM00421">
    <property type="entry name" value="HTH_LUXR"/>
    <property type="match status" value="1"/>
</dbReference>
<dbReference type="InterPro" id="IPR005467">
    <property type="entry name" value="His_kinase_dom"/>
</dbReference>
<keyword evidence="7" id="KW-0238">DNA-binding</keyword>
<dbReference type="SMART" id="SM00387">
    <property type="entry name" value="HATPase_c"/>
    <property type="match status" value="1"/>
</dbReference>
<dbReference type="InterPro" id="IPR050903">
    <property type="entry name" value="Bact_Chemotaxis_MeTrfase"/>
</dbReference>
<dbReference type="FunFam" id="3.40.50.2300:FF:000018">
    <property type="entry name" value="DNA-binding transcriptional regulator NtrC"/>
    <property type="match status" value="1"/>
</dbReference>
<evidence type="ECO:0000259" key="13">
    <source>
        <dbReference type="PROSITE" id="PS50109"/>
    </source>
</evidence>
<sequence>MTDERPKPLKATHRSPSRLFPIVAIGASAGGLDACTKLVDALAKGLDRTAGSMAFILVQHLDPNHASMMADLLAGHTTMVVAQAQNDSIIQPGHLYIIPPGNYLSVTAGRLHLSKPTAPHGARLPFDFLLQSLAMDCPSRTTGVILSGTGADGTIGLTLLHSAGGFTMAQSPDEAEYQGMPMAAIAAGAIDLILPVTEIAAVLMDSTRRSLNIHLAPNTDSTLFTEIIELLRASANHDFTLYKMGTLQRRIERRMGLALIDNLSTYLERLKTDATELDLLAKDLLINVTSFFRDMAVFDMLAKSIVPDMVRDHPADRPLRIWIAGCSSGEEAYSLAMLFREAIISSKRDIKLQVFASDVDGDAISAARVGIYPETIAPQISAERLARFFVKEDQGYRVSPELRAAVVFTVQDVLADPPFSRLDMVSCRNLLIYLGPEAQAKVIALFHFALREGGILLLGNAETIGSNESRFKVISKVERLYRHVGRSKPGEIGFQIGQAEAARSSNRNSQGQITHQNKLADLVQRLVAEAHCPAAVLINRKNEALFSSGPTERYLRVAPGHPSHDILSMAPQSLRTKLRSAIQQAIQTNALVIVTGRRSEQGSPLADFDIHVTPVNSEGEPLLLVCFVDVPVTKAWKSRAASPTNAARVVELEHELETTRTELQGAIHNLEISGEEQRAVNEEALSVNEEFQSTNEELLTSKEELQSLNEELTALNSQLQETLDRQRITSNDLQNVLYSTDVATLFLDTNLNIRFFTPATTALFNLIPGDVGRPLTDLKSLSADQALSEDAHHVLASLDAIDREIETTPGLWFVRRILPYLADDGKVEGVVITFTDVSERKQIKLALEDAKQQADRANEAKSRFLAAASHDLRQPLQTLALLQGLLAKIVEGPKAQQLVKRVDDTLGAMSGMLNTLLDINQIEAGTVRAEISTFPVGDLLERLRSEFVYHADAKQLSLRLVPCGLSIASDPRLLEQILRNLIANAIKYTSKGKVLIGCRRHSDHLRIEIWDSGVGIDAFDLGAIFEEYHQVDNAARERSQGLGLGLSIVKRLGNLLGYRVHVRSIPAKGSVFAVDVKTLPRQSGKQDSVPKDITLKTQGGGQILIIEDDPELRELLKIMLDDEGHNVVLAYDGAAALKLATDAQFKPGLILSDYNLPGGMNGVEVTARLRQKIGHMVPVIILTGDISTAALRNIADHDCEQLNKPVKPNILIQAIRRMLAATPNKFNENAVVYIVDDDTLIRTSMREMLEAEGHEVKDFANCEEFLSTYQPLQEGCLLIDAYLPGMTGLELLQRLKESGDHLPAIMITGNSDVPIAVEAMKAGAVDFIEKPIGTAELLASITRALELAQNVSKRSDQQIAAAKLVAGLTKRQHQVMDLVLAGQPSKIIAADLGISQRTVENHRAAIMTKTGTTSLPALARLALAAKAK</sequence>
<feature type="active site" evidence="9">
    <location>
        <position position="152"/>
    </location>
</feature>
<dbReference type="GO" id="GO:0008757">
    <property type="term" value="F:S-adenosylmethionine-dependent methyltransferase activity"/>
    <property type="evidence" value="ECO:0007669"/>
    <property type="project" value="InterPro"/>
</dbReference>
<dbReference type="Pfam" id="PF00196">
    <property type="entry name" value="GerE"/>
    <property type="match status" value="1"/>
</dbReference>
<feature type="active site" evidence="9">
    <location>
        <position position="60"/>
    </location>
</feature>
<feature type="coiled-coil region" evidence="11">
    <location>
        <begin position="840"/>
        <end position="867"/>
    </location>
</feature>
<dbReference type="SUPFAM" id="SSF55874">
    <property type="entry name" value="ATPase domain of HSP90 chaperone/DNA topoisomerase II/histidine kinase"/>
    <property type="match status" value="1"/>
</dbReference>
<dbReference type="InterPro" id="IPR029063">
    <property type="entry name" value="SAM-dependent_MTases_sf"/>
</dbReference>
<dbReference type="InterPro" id="IPR011006">
    <property type="entry name" value="CheY-like_superfamily"/>
</dbReference>
<evidence type="ECO:0000256" key="5">
    <source>
        <dbReference type="ARBA" id="ARBA00023012"/>
    </source>
</evidence>
<dbReference type="CDD" id="cd17574">
    <property type="entry name" value="REC_OmpR"/>
    <property type="match status" value="1"/>
</dbReference>
<dbReference type="GO" id="GO:0006935">
    <property type="term" value="P:chemotaxis"/>
    <property type="evidence" value="ECO:0007669"/>
    <property type="project" value="UniProtKB-UniRule"/>
</dbReference>
<evidence type="ECO:0000259" key="12">
    <source>
        <dbReference type="PROSITE" id="PS50043"/>
    </source>
</evidence>
<dbReference type="CDD" id="cd16434">
    <property type="entry name" value="CheB-CheR_fusion"/>
    <property type="match status" value="1"/>
</dbReference>
<dbReference type="PANTHER" id="PTHR24422">
    <property type="entry name" value="CHEMOTAXIS PROTEIN METHYLTRANSFERASE"/>
    <property type="match status" value="1"/>
</dbReference>
<keyword evidence="6" id="KW-0805">Transcription regulation</keyword>
<dbReference type="InterPro" id="IPR016032">
    <property type="entry name" value="Sig_transdc_resp-reg_C-effctor"/>
</dbReference>
<dbReference type="GO" id="GO:0003677">
    <property type="term" value="F:DNA binding"/>
    <property type="evidence" value="ECO:0007669"/>
    <property type="project" value="UniProtKB-KW"/>
</dbReference>
<dbReference type="InterPro" id="IPR035965">
    <property type="entry name" value="PAS-like_dom_sf"/>
</dbReference>
<dbReference type="RefSeq" id="WP_160352114.1">
    <property type="nucleotide sequence ID" value="NZ_SDWJ01000001.1"/>
</dbReference>
<dbReference type="SMART" id="SM00448">
    <property type="entry name" value="REC"/>
    <property type="match status" value="2"/>
</dbReference>
<dbReference type="InterPro" id="IPR000673">
    <property type="entry name" value="Sig_transdc_resp-reg_Me-estase"/>
</dbReference>
<dbReference type="CDD" id="cd06170">
    <property type="entry name" value="LuxR_C_like"/>
    <property type="match status" value="1"/>
</dbReference>
<dbReference type="PROSITE" id="PS50122">
    <property type="entry name" value="CHEB"/>
    <property type="match status" value="1"/>
</dbReference>
<feature type="domain" description="Response regulatory" evidence="14">
    <location>
        <begin position="1231"/>
        <end position="1345"/>
    </location>
</feature>
<dbReference type="InterPro" id="IPR000780">
    <property type="entry name" value="CheR_MeTrfase"/>
</dbReference>
<dbReference type="SUPFAM" id="SSF47757">
    <property type="entry name" value="Chemotaxis receptor methyltransferase CheR, N-terminal domain"/>
    <property type="match status" value="1"/>
</dbReference>
<dbReference type="InterPro" id="IPR035909">
    <property type="entry name" value="CheB_C"/>
</dbReference>
<feature type="domain" description="HTH luxR-type" evidence="12">
    <location>
        <begin position="1361"/>
        <end position="1426"/>
    </location>
</feature>
<evidence type="ECO:0000259" key="14">
    <source>
        <dbReference type="PROSITE" id="PS50110"/>
    </source>
</evidence>
<evidence type="ECO:0000256" key="7">
    <source>
        <dbReference type="ARBA" id="ARBA00023125"/>
    </source>
</evidence>
<keyword evidence="18" id="KW-1185">Reference proteome</keyword>
<evidence type="ECO:0000256" key="4">
    <source>
        <dbReference type="ARBA" id="ARBA00022553"/>
    </source>
</evidence>
<dbReference type="SUPFAM" id="SSF55785">
    <property type="entry name" value="PYP-like sensor domain (PAS domain)"/>
    <property type="match status" value="1"/>
</dbReference>
<keyword evidence="9" id="KW-0378">Hydrolase</keyword>
<dbReference type="Pfam" id="PF00072">
    <property type="entry name" value="Response_reg"/>
    <property type="match status" value="2"/>
</dbReference>
<dbReference type="EC" id="2.7.13.3" evidence="2"/>
<dbReference type="SMART" id="SM00388">
    <property type="entry name" value="HisKA"/>
    <property type="match status" value="1"/>
</dbReference>
<feature type="domain" description="Histidine kinase" evidence="13">
    <location>
        <begin position="867"/>
        <end position="1080"/>
    </location>
</feature>
<protein>
    <recommendedName>
        <fullName evidence="2">histidine kinase</fullName>
        <ecNumber evidence="2">2.7.13.3</ecNumber>
    </recommendedName>
</protein>
<keyword evidence="8" id="KW-0804">Transcription</keyword>
<comment type="caution">
    <text evidence="17">The sequence shown here is derived from an EMBL/GenBank/DDBJ whole genome shotgun (WGS) entry which is preliminary data.</text>
</comment>
<evidence type="ECO:0000256" key="9">
    <source>
        <dbReference type="PROSITE-ProRule" id="PRU00050"/>
    </source>
</evidence>
<dbReference type="InterPro" id="IPR036890">
    <property type="entry name" value="HATPase_C_sf"/>
</dbReference>
<keyword evidence="4 10" id="KW-0597">Phosphoprotein</keyword>
<dbReference type="InterPro" id="IPR036097">
    <property type="entry name" value="HisK_dim/P_sf"/>
</dbReference>
<dbReference type="Pfam" id="PF13596">
    <property type="entry name" value="PAS_10"/>
    <property type="match status" value="1"/>
</dbReference>
<dbReference type="Gene3D" id="3.40.50.2300">
    <property type="match status" value="2"/>
</dbReference>
<dbReference type="Gene3D" id="1.10.10.10">
    <property type="entry name" value="Winged helix-like DNA-binding domain superfamily/Winged helix DNA-binding domain"/>
    <property type="match status" value="1"/>
</dbReference>
<dbReference type="SUPFAM" id="SSF52172">
    <property type="entry name" value="CheY-like"/>
    <property type="match status" value="2"/>
</dbReference>
<dbReference type="InterPro" id="IPR000792">
    <property type="entry name" value="Tscrpt_reg_LuxR_C"/>
</dbReference>
<dbReference type="PANTHER" id="PTHR24422:SF27">
    <property type="entry name" value="PROTEIN-GLUTAMATE O-METHYLTRANSFERASE"/>
    <property type="match status" value="1"/>
</dbReference>
<evidence type="ECO:0000256" key="11">
    <source>
        <dbReference type="SAM" id="Coils"/>
    </source>
</evidence>
<dbReference type="Pfam" id="PF01339">
    <property type="entry name" value="CheB_methylest"/>
    <property type="match status" value="1"/>
</dbReference>
<feature type="modified residue" description="4-aspartylphosphate" evidence="10">
    <location>
        <position position="1280"/>
    </location>
</feature>
<evidence type="ECO:0000256" key="2">
    <source>
        <dbReference type="ARBA" id="ARBA00012438"/>
    </source>
</evidence>
<evidence type="ECO:0000256" key="10">
    <source>
        <dbReference type="PROSITE-ProRule" id="PRU00169"/>
    </source>
</evidence>
<dbReference type="Pfam" id="PF02518">
    <property type="entry name" value="HATPase_c"/>
    <property type="match status" value="1"/>
</dbReference>
<dbReference type="Gene3D" id="1.10.287.130">
    <property type="match status" value="1"/>
</dbReference>
<gene>
    <name evidence="17" type="ORF">EUU23_00030</name>
</gene>
<feature type="active site" evidence="9">
    <location>
        <position position="28"/>
    </location>
</feature>
<dbReference type="InterPro" id="IPR022642">
    <property type="entry name" value="CheR_C"/>
</dbReference>
<evidence type="ECO:0000259" key="16">
    <source>
        <dbReference type="PROSITE" id="PS50123"/>
    </source>
</evidence>
<evidence type="ECO:0000256" key="8">
    <source>
        <dbReference type="ARBA" id="ARBA00023163"/>
    </source>
</evidence>
<feature type="coiled-coil region" evidence="11">
    <location>
        <begin position="649"/>
        <end position="729"/>
    </location>
</feature>
<dbReference type="Pfam" id="PF01739">
    <property type="entry name" value="CheR"/>
    <property type="match status" value="1"/>
</dbReference>
<dbReference type="FunFam" id="3.30.565.10:FF:000049">
    <property type="entry name" value="Two-component sensor histidine kinase"/>
    <property type="match status" value="1"/>
</dbReference>
<dbReference type="InterPro" id="IPR022641">
    <property type="entry name" value="CheR_N"/>
</dbReference>
<dbReference type="Gene3D" id="3.30.450.20">
    <property type="entry name" value="PAS domain"/>
    <property type="match status" value="1"/>
</dbReference>
<dbReference type="PRINTS" id="PR00038">
    <property type="entry name" value="HTHLUXR"/>
</dbReference>
<dbReference type="PRINTS" id="PR00996">
    <property type="entry name" value="CHERMTFRASE"/>
</dbReference>
<dbReference type="GO" id="GO:0000156">
    <property type="term" value="F:phosphorelay response regulator activity"/>
    <property type="evidence" value="ECO:0007669"/>
    <property type="project" value="InterPro"/>
</dbReference>
<dbReference type="InterPro" id="IPR003661">
    <property type="entry name" value="HisK_dim/P_dom"/>
</dbReference>
<dbReference type="SMART" id="SM00138">
    <property type="entry name" value="MeTrc"/>
    <property type="match status" value="1"/>
</dbReference>
<evidence type="ECO:0000313" key="18">
    <source>
        <dbReference type="Proteomes" id="UP000471147"/>
    </source>
</evidence>
<dbReference type="PROSITE" id="PS50123">
    <property type="entry name" value="CHER"/>
    <property type="match status" value="1"/>
</dbReference>
<evidence type="ECO:0000256" key="6">
    <source>
        <dbReference type="ARBA" id="ARBA00023015"/>
    </source>
</evidence>
<dbReference type="InterPro" id="IPR036388">
    <property type="entry name" value="WH-like_DNA-bd_sf"/>
</dbReference>
<dbReference type="PROSITE" id="PS50043">
    <property type="entry name" value="HTH_LUXR_2"/>
    <property type="match status" value="1"/>
</dbReference>
<dbReference type="GO" id="GO:0000155">
    <property type="term" value="F:phosphorelay sensor kinase activity"/>
    <property type="evidence" value="ECO:0007669"/>
    <property type="project" value="InterPro"/>
</dbReference>
<dbReference type="SUPFAM" id="SSF53335">
    <property type="entry name" value="S-adenosyl-L-methionine-dependent methyltransferases"/>
    <property type="match status" value="1"/>
</dbReference>
<dbReference type="Pfam" id="PF00512">
    <property type="entry name" value="HisKA"/>
    <property type="match status" value="1"/>
</dbReference>
<dbReference type="InterPro" id="IPR001789">
    <property type="entry name" value="Sig_transdc_resp-reg_receiver"/>
</dbReference>
<dbReference type="OrthoDB" id="9816309at2"/>
<dbReference type="Pfam" id="PF03705">
    <property type="entry name" value="CheR_N"/>
    <property type="match status" value="1"/>
</dbReference>
<feature type="domain" description="CheB-type methylesterase" evidence="15">
    <location>
        <begin position="16"/>
        <end position="210"/>
    </location>
</feature>
<feature type="modified residue" description="4-aspartylphosphate" evidence="10">
    <location>
        <position position="1153"/>
    </location>
</feature>
<keyword evidence="3 9" id="KW-0145">Chemotaxis</keyword>
<evidence type="ECO:0000259" key="15">
    <source>
        <dbReference type="PROSITE" id="PS50122"/>
    </source>
</evidence>
<dbReference type="SUPFAM" id="SSF46894">
    <property type="entry name" value="C-terminal effector domain of the bipartite response regulators"/>
    <property type="match status" value="1"/>
</dbReference>
<dbReference type="InterPro" id="IPR003594">
    <property type="entry name" value="HATPase_dom"/>
</dbReference>
<dbReference type="PROSITE" id="PS00622">
    <property type="entry name" value="HTH_LUXR_1"/>
    <property type="match status" value="1"/>
</dbReference>
<dbReference type="Gene3D" id="3.40.50.180">
    <property type="entry name" value="Methylesterase CheB, C-terminal domain"/>
    <property type="match status" value="1"/>
</dbReference>
<dbReference type="Proteomes" id="UP000471147">
    <property type="component" value="Unassembled WGS sequence"/>
</dbReference>
<feature type="domain" description="Response regulatory" evidence="14">
    <location>
        <begin position="1102"/>
        <end position="1219"/>
    </location>
</feature>